<evidence type="ECO:0000259" key="2">
    <source>
        <dbReference type="Pfam" id="PF20408"/>
    </source>
</evidence>
<dbReference type="AlphaFoldDB" id="A0A933IFW7"/>
<keyword evidence="1" id="KW-0472">Membrane</keyword>
<dbReference type="PANTHER" id="PTHR12277:SF81">
    <property type="entry name" value="PROTEIN ABHD13"/>
    <property type="match status" value="1"/>
</dbReference>
<proteinExistence type="predicted"/>
<organism evidence="3 4">
    <name type="scientific">candidate division TA06 bacterium</name>
    <dbReference type="NCBI Taxonomy" id="2250710"/>
    <lineage>
        <taxon>Bacteria</taxon>
        <taxon>Bacteria division TA06</taxon>
    </lineage>
</organism>
<dbReference type="EMBL" id="JACQXR010000146">
    <property type="protein sequence ID" value="MBI4727673.1"/>
    <property type="molecule type" value="Genomic_DNA"/>
</dbReference>
<reference evidence="3" key="1">
    <citation type="submission" date="2020-07" db="EMBL/GenBank/DDBJ databases">
        <title>Huge and variable diversity of episymbiotic CPR bacteria and DPANN archaea in groundwater ecosystems.</title>
        <authorList>
            <person name="He C.Y."/>
            <person name="Keren R."/>
            <person name="Whittaker M."/>
            <person name="Farag I.F."/>
            <person name="Doudna J."/>
            <person name="Cate J.H.D."/>
            <person name="Banfield J.F."/>
        </authorList>
    </citation>
    <scope>NUCLEOTIDE SEQUENCE</scope>
    <source>
        <strain evidence="3">NC_groundwater_1520_Pr4_B-0.1um_53_5</strain>
    </source>
</reference>
<feature type="domain" description="KANL3/Tex30 alpha/beta hydrolase-like" evidence="2">
    <location>
        <begin position="127"/>
        <end position="255"/>
    </location>
</feature>
<dbReference type="Proteomes" id="UP000736328">
    <property type="component" value="Unassembled WGS sequence"/>
</dbReference>
<gene>
    <name evidence="3" type="ORF">HY768_10735</name>
</gene>
<protein>
    <submittedName>
        <fullName evidence="3">Alpha/beta hydrolase</fullName>
    </submittedName>
</protein>
<accession>A0A933IFW7</accession>
<dbReference type="PANTHER" id="PTHR12277">
    <property type="entry name" value="ALPHA/BETA HYDROLASE DOMAIN-CONTAINING PROTEIN"/>
    <property type="match status" value="1"/>
</dbReference>
<keyword evidence="3" id="KW-0378">Hydrolase</keyword>
<dbReference type="SUPFAM" id="SSF53474">
    <property type="entry name" value="alpha/beta-Hydrolases"/>
    <property type="match status" value="1"/>
</dbReference>
<keyword evidence="1" id="KW-0812">Transmembrane</keyword>
<name>A0A933IFW7_UNCT6</name>
<dbReference type="Pfam" id="PF20408">
    <property type="entry name" value="Abhydrolase_11"/>
    <property type="match status" value="1"/>
</dbReference>
<sequence length="272" mass="30401">MKPLLIPVIRIVTVLGFCAISASVAMYLLQDRMIFYPQRIRRSDLDAIKSYRNVREVAVTARDGTVIKGWFVDNGNPGRSKLLFYFGGNAEEVSYLIPKAAGSKDCSFVLMNYRGYGQSQGKPSETSLCSDALEIYDSFAGRTGAKDQRIIIMGRSIGTGVAVFLAKNRKSDGVILVSPYNDFKSLAQYHFPYLPVGLMIKYKFNSGEKAPSIKSPLMIMLGTEDKTIPPQQSRLLAQKWGGMVTIKEFEGADHNTFGHGYWQCIKEFLNQY</sequence>
<dbReference type="InterPro" id="IPR046879">
    <property type="entry name" value="KANL3/Tex30_Abhydrolase"/>
</dbReference>
<dbReference type="GO" id="GO:0016787">
    <property type="term" value="F:hydrolase activity"/>
    <property type="evidence" value="ECO:0007669"/>
    <property type="project" value="UniProtKB-KW"/>
</dbReference>
<comment type="caution">
    <text evidence="3">The sequence shown here is derived from an EMBL/GenBank/DDBJ whole genome shotgun (WGS) entry which is preliminary data.</text>
</comment>
<keyword evidence="1" id="KW-1133">Transmembrane helix</keyword>
<evidence type="ECO:0000313" key="4">
    <source>
        <dbReference type="Proteomes" id="UP000736328"/>
    </source>
</evidence>
<feature type="transmembrane region" description="Helical" evidence="1">
    <location>
        <begin position="6"/>
        <end position="29"/>
    </location>
</feature>
<evidence type="ECO:0000313" key="3">
    <source>
        <dbReference type="EMBL" id="MBI4727673.1"/>
    </source>
</evidence>
<evidence type="ECO:0000256" key="1">
    <source>
        <dbReference type="SAM" id="Phobius"/>
    </source>
</evidence>
<dbReference type="Gene3D" id="3.40.50.1820">
    <property type="entry name" value="alpha/beta hydrolase"/>
    <property type="match status" value="1"/>
</dbReference>
<dbReference type="InterPro" id="IPR029058">
    <property type="entry name" value="AB_hydrolase_fold"/>
</dbReference>